<accession>A0A4R0XQN3</accession>
<dbReference type="Gene3D" id="3.40.50.10710">
    <property type="entry name" value="Metallo-hydrolase/oxidoreductase"/>
    <property type="match status" value="1"/>
</dbReference>
<proteinExistence type="predicted"/>
<dbReference type="GO" id="GO:0003723">
    <property type="term" value="F:RNA binding"/>
    <property type="evidence" value="ECO:0007669"/>
    <property type="project" value="UniProtKB-KW"/>
</dbReference>
<evidence type="ECO:0000313" key="5">
    <source>
        <dbReference type="EMBL" id="TCG10660.1"/>
    </source>
</evidence>
<organism evidence="5 6">
    <name type="scientific">Mycoplasma todarodis</name>
    <dbReference type="NCBI Taxonomy" id="1937191"/>
    <lineage>
        <taxon>Bacteria</taxon>
        <taxon>Bacillati</taxon>
        <taxon>Mycoplasmatota</taxon>
        <taxon>Mollicutes</taxon>
        <taxon>Mycoplasmataceae</taxon>
        <taxon>Mycoplasma</taxon>
    </lineage>
</organism>
<dbReference type="CDD" id="cd07714">
    <property type="entry name" value="RNaseJ_MBL-fold"/>
    <property type="match status" value="1"/>
</dbReference>
<dbReference type="AlphaFoldDB" id="A0A4R0XQN3"/>
<comment type="caution">
    <text evidence="5">The sequence shown here is derived from an EMBL/GenBank/DDBJ whole genome shotgun (WGS) entry which is preliminary data.</text>
</comment>
<dbReference type="PANTHER" id="PTHR43694">
    <property type="entry name" value="RIBONUCLEASE J"/>
    <property type="match status" value="1"/>
</dbReference>
<dbReference type="InterPro" id="IPR036866">
    <property type="entry name" value="RibonucZ/Hydroxyglut_hydro"/>
</dbReference>
<dbReference type="OrthoDB" id="401053at2"/>
<dbReference type="PANTHER" id="PTHR43694:SF1">
    <property type="entry name" value="RIBONUCLEASE J"/>
    <property type="match status" value="1"/>
</dbReference>
<evidence type="ECO:0000313" key="6">
    <source>
        <dbReference type="Proteomes" id="UP000291072"/>
    </source>
</evidence>
<sequence length="548" mass="61612">MANINIFALGGQDENGKNCYAIEVNNDTFIVDAGIKLPVVSKLGVDTIIPTFDYITKNSKKIKGVFISHGHDEVFAALPWLLMATKGLKIYGSKFTVDVIKERVSKYKIGHNDYSINIIDKDTKFGDVVVKPFELAHSIPGTLGYNFSTEDGDILYMTNYVVGDLGKYGKTDLEVIKKSTSEKGILALLAESARSSYIGSAFDKSSVKPVVSETFKTTPADQRIIVGAYDEEMYTLQEILDLAIEANRPVITYGRAYSTLIKTFVKQNPDAKLPKFIDYKLAEKTNNAVILVTGTGERLYQRFIRICEGNDVFLKFRKEDTVIMIAPPINGLEKTAARTLDLISRNLRRIYDVSEKDYYKFNPAREDIFNTISILKPRNFIPISGLFRYLKNAERIAEEAHKFTKSITLQNGKIALFKDGKLASTNGKIKEHGDTIIDGFGVGDLSYGVIAEREELAREGVLTVAILIDYKSKKVLSDININTVGIMIPKGGDTDIMDLIKSRIIQTIEEQERFDYKLIQNRIRNRIKKSLFRAINKEPMVVVTFYEV</sequence>
<keyword evidence="2" id="KW-0378">Hydrolase</keyword>
<evidence type="ECO:0000259" key="4">
    <source>
        <dbReference type="SMART" id="SM00849"/>
    </source>
</evidence>
<dbReference type="InterPro" id="IPR055132">
    <property type="entry name" value="RNase_J_b_CASP"/>
</dbReference>
<dbReference type="SUPFAM" id="SSF56281">
    <property type="entry name" value="Metallo-hydrolase/oxidoreductase"/>
    <property type="match status" value="1"/>
</dbReference>
<dbReference type="InterPro" id="IPR042173">
    <property type="entry name" value="RNase_J_2"/>
</dbReference>
<dbReference type="Proteomes" id="UP000291072">
    <property type="component" value="Unassembled WGS sequence"/>
</dbReference>
<keyword evidence="3" id="KW-0694">RNA-binding</keyword>
<evidence type="ECO:0000256" key="3">
    <source>
        <dbReference type="ARBA" id="ARBA00022884"/>
    </source>
</evidence>
<dbReference type="Gene3D" id="3.60.15.10">
    <property type="entry name" value="Ribonuclease Z/Hydroxyacylglutathione hydrolase-like"/>
    <property type="match status" value="1"/>
</dbReference>
<dbReference type="Gene3D" id="3.10.20.580">
    <property type="match status" value="1"/>
</dbReference>
<keyword evidence="1" id="KW-0540">Nuclease</keyword>
<dbReference type="InterPro" id="IPR001279">
    <property type="entry name" value="Metallo-B-lactamas"/>
</dbReference>
<protein>
    <submittedName>
        <fullName evidence="5">Ribonuclease J</fullName>
    </submittedName>
</protein>
<evidence type="ECO:0000256" key="1">
    <source>
        <dbReference type="ARBA" id="ARBA00022722"/>
    </source>
</evidence>
<dbReference type="RefSeq" id="WP_131613626.1">
    <property type="nucleotide sequence ID" value="NZ_PSZP01000027.1"/>
</dbReference>
<dbReference type="InterPro" id="IPR041636">
    <property type="entry name" value="RNase_J_C"/>
</dbReference>
<dbReference type="EMBL" id="PSZP01000027">
    <property type="protein sequence ID" value="TCG10660.1"/>
    <property type="molecule type" value="Genomic_DNA"/>
</dbReference>
<feature type="domain" description="Metallo-beta-lactamase" evidence="4">
    <location>
        <begin position="16"/>
        <end position="200"/>
    </location>
</feature>
<dbReference type="Pfam" id="PF22505">
    <property type="entry name" value="RNase_J_b_CASP"/>
    <property type="match status" value="1"/>
</dbReference>
<keyword evidence="6" id="KW-1185">Reference proteome</keyword>
<keyword evidence="2" id="KW-0269">Exonuclease</keyword>
<dbReference type="GO" id="GO:0004527">
    <property type="term" value="F:exonuclease activity"/>
    <property type="evidence" value="ECO:0007669"/>
    <property type="project" value="UniProtKB-KW"/>
</dbReference>
<dbReference type="Pfam" id="PF17770">
    <property type="entry name" value="RNase_J_C"/>
    <property type="match status" value="1"/>
</dbReference>
<name>A0A4R0XQN3_9MOLU</name>
<gene>
    <name evidence="5" type="ORF">C4B25_03315</name>
</gene>
<reference evidence="5 6" key="1">
    <citation type="submission" date="2018-02" db="EMBL/GenBank/DDBJ databases">
        <title>Mycoplasma marinum and Mycoplasma todarodis sp. nov., moderately halophilic and psychrotolerant mycoplasmas isolated from cephalopods.</title>
        <authorList>
            <person name="Viver T."/>
        </authorList>
    </citation>
    <scope>NUCLEOTIDE SEQUENCE [LARGE SCALE GENOMIC DNA]</scope>
    <source>
        <strain evidence="5 6">5H</strain>
    </source>
</reference>
<dbReference type="SMART" id="SM00849">
    <property type="entry name" value="Lactamase_B"/>
    <property type="match status" value="1"/>
</dbReference>
<evidence type="ECO:0000256" key="2">
    <source>
        <dbReference type="ARBA" id="ARBA00022839"/>
    </source>
</evidence>